<organism evidence="1 2">
    <name type="scientific">Arthrospiribacter ruber</name>
    <dbReference type="NCBI Taxonomy" id="2487934"/>
    <lineage>
        <taxon>Bacteria</taxon>
        <taxon>Pseudomonadati</taxon>
        <taxon>Bacteroidota</taxon>
        <taxon>Cytophagia</taxon>
        <taxon>Cytophagales</taxon>
        <taxon>Cyclobacteriaceae</taxon>
        <taxon>Arthrospiribacter</taxon>
    </lineage>
</organism>
<dbReference type="EMBL" id="RPHB01000004">
    <property type="protein sequence ID" value="MBW3467925.1"/>
    <property type="molecule type" value="Genomic_DNA"/>
</dbReference>
<evidence type="ECO:0000313" key="2">
    <source>
        <dbReference type="Proteomes" id="UP000727490"/>
    </source>
</evidence>
<proteinExistence type="predicted"/>
<accession>A0A951IVI5</accession>
<dbReference type="Pfam" id="PF01963">
    <property type="entry name" value="TraB_PrgY_gumN"/>
    <property type="match status" value="1"/>
</dbReference>
<evidence type="ECO:0008006" key="3">
    <source>
        <dbReference type="Google" id="ProtNLM"/>
    </source>
</evidence>
<reference evidence="1 2" key="1">
    <citation type="journal article" date="2020" name="Syst. Appl. Microbiol.">
        <title>Arthrospiribacter ruber gen. nov., sp. nov., a novel bacterium isolated from Arthrospira cultures.</title>
        <authorList>
            <person name="Waleron M."/>
            <person name="Misztak A."/>
            <person name="Waleron M.M."/>
            <person name="Furmaniak M."/>
            <person name="Mrozik A."/>
            <person name="Waleron K."/>
        </authorList>
    </citation>
    <scope>NUCLEOTIDE SEQUENCE [LARGE SCALE GENOMIC DNA]</scope>
    <source>
        <strain evidence="1 2">DPMB0001</strain>
    </source>
</reference>
<keyword evidence="2" id="KW-1185">Reference proteome</keyword>
<dbReference type="InterPro" id="IPR002816">
    <property type="entry name" value="TraB/PrgY/GumN_fam"/>
</dbReference>
<sequence>MEELIKRASTFVAVGAAHLPTETGVIQLLKDQGYKVEPIIF</sequence>
<evidence type="ECO:0000313" key="1">
    <source>
        <dbReference type="EMBL" id="MBW3467925.1"/>
    </source>
</evidence>
<dbReference type="AlphaFoldDB" id="A0A951IVI5"/>
<name>A0A951IVI5_9BACT</name>
<gene>
    <name evidence="1" type="ORF">EGN73_08865</name>
</gene>
<protein>
    <recommendedName>
        <fullName evidence="3">TraB/GumN family protein</fullName>
    </recommendedName>
</protein>
<dbReference type="Proteomes" id="UP000727490">
    <property type="component" value="Unassembled WGS sequence"/>
</dbReference>
<comment type="caution">
    <text evidence="1">The sequence shown here is derived from an EMBL/GenBank/DDBJ whole genome shotgun (WGS) entry which is preliminary data.</text>
</comment>